<dbReference type="Proteomes" id="UP000183997">
    <property type="component" value="Unassembled WGS sequence"/>
</dbReference>
<protein>
    <submittedName>
        <fullName evidence="1">Uncharacterized protein</fullName>
    </submittedName>
</protein>
<reference evidence="2" key="1">
    <citation type="submission" date="2016-11" db="EMBL/GenBank/DDBJ databases">
        <authorList>
            <person name="Varghese N."/>
            <person name="Submissions S."/>
        </authorList>
    </citation>
    <scope>NUCLEOTIDE SEQUENCE [LARGE SCALE GENOMIC DNA]</scope>
    <source>
        <strain evidence="2">DSM 10349</strain>
    </source>
</reference>
<keyword evidence="2" id="KW-1185">Reference proteome</keyword>
<evidence type="ECO:0000313" key="2">
    <source>
        <dbReference type="Proteomes" id="UP000183997"/>
    </source>
</evidence>
<dbReference type="EMBL" id="FRAR01000022">
    <property type="protein sequence ID" value="SHK74411.1"/>
    <property type="molecule type" value="Genomic_DNA"/>
</dbReference>
<proteinExistence type="predicted"/>
<dbReference type="AlphaFoldDB" id="A0A1M6UZ49"/>
<accession>A0A1M6UZ49</accession>
<evidence type="ECO:0000313" key="1">
    <source>
        <dbReference type="EMBL" id="SHK74411.1"/>
    </source>
</evidence>
<dbReference type="STRING" id="1121421.SAMN02745123_02992"/>
<sequence length="50" mass="5961">MLEVGDLYCPRRISLMDFGGSYIMFTHYQVRQCELRVINIPYPLKYVSFP</sequence>
<name>A0A1M6UZ49_9FIRM</name>
<organism evidence="1 2">
    <name type="scientific">Desulforamulus aeronauticus DSM 10349</name>
    <dbReference type="NCBI Taxonomy" id="1121421"/>
    <lineage>
        <taxon>Bacteria</taxon>
        <taxon>Bacillati</taxon>
        <taxon>Bacillota</taxon>
        <taxon>Clostridia</taxon>
        <taxon>Eubacteriales</taxon>
        <taxon>Peptococcaceae</taxon>
        <taxon>Desulforamulus</taxon>
    </lineage>
</organism>
<gene>
    <name evidence="1" type="ORF">SAMN02745123_02992</name>
</gene>